<feature type="repeat" description="TPR" evidence="1">
    <location>
        <begin position="164"/>
        <end position="197"/>
    </location>
</feature>
<sequence>MKNITFCILLFSSMLFSQNDAPVIKDVSLEDYKKADLKGKFEMNKSFAIKEALPVLSSYQTIVDEKFAGVKNFGNLVANINFNNNQDITKLTANNSDYWRATMEMEQSNELIPVTKIFMLISQGEFDYALKYLEIVQFFSKRETYADNFLIHLKERLSLFNNQLASEIQKGIVEHDKGEFEKAIEIYTEILKNYPNSAWANFELFYSQSELNNKLGNKHLNSFENWEKIKGNIFSHNPLYNVNMSAKDAREAYQHYRRSLIDTLFRNKDNKIEDIYKYADIAIDMEVYDFAAQLFWYTSTYSKIDKSLYKYLYCLEKLGVTDLKKNFKGNFEKEFKAIDREKEKEMLKSDVYKSYSK</sequence>
<dbReference type="AlphaFoldDB" id="A0A6V6Z520"/>
<dbReference type="RefSeq" id="WP_180909809.1">
    <property type="nucleotide sequence ID" value="NZ_CAIJDP010000079.1"/>
</dbReference>
<comment type="caution">
    <text evidence="2">The sequence shown here is derived from an EMBL/GenBank/DDBJ whole genome shotgun (WGS) entry which is preliminary data.</text>
</comment>
<keyword evidence="1" id="KW-0802">TPR repeat</keyword>
<accession>A0A6V6Z520</accession>
<dbReference type="SUPFAM" id="SSF48452">
    <property type="entry name" value="TPR-like"/>
    <property type="match status" value="1"/>
</dbReference>
<keyword evidence="3" id="KW-1185">Reference proteome</keyword>
<proteinExistence type="predicted"/>
<name>A0A6V6Z520_9FLAO</name>
<evidence type="ECO:0000313" key="2">
    <source>
        <dbReference type="EMBL" id="CAD0006863.1"/>
    </source>
</evidence>
<dbReference type="InterPro" id="IPR019734">
    <property type="entry name" value="TPR_rpt"/>
</dbReference>
<dbReference type="InterPro" id="IPR011990">
    <property type="entry name" value="TPR-like_helical_dom_sf"/>
</dbReference>
<organism evidence="2 3">
    <name type="scientific">Flavobacterium salmonis</name>
    <dbReference type="NCBI Taxonomy" id="2654844"/>
    <lineage>
        <taxon>Bacteria</taxon>
        <taxon>Pseudomonadati</taxon>
        <taxon>Bacteroidota</taxon>
        <taxon>Flavobacteriia</taxon>
        <taxon>Flavobacteriales</taxon>
        <taxon>Flavobacteriaceae</taxon>
        <taxon>Flavobacterium</taxon>
    </lineage>
</organism>
<gene>
    <name evidence="2" type="ORF">FLAT13_03541</name>
</gene>
<evidence type="ECO:0000256" key="1">
    <source>
        <dbReference type="PROSITE-ProRule" id="PRU00339"/>
    </source>
</evidence>
<dbReference type="PROSITE" id="PS50005">
    <property type="entry name" value="TPR"/>
    <property type="match status" value="1"/>
</dbReference>
<protein>
    <submittedName>
        <fullName evidence="2">Uncharacterized protein</fullName>
    </submittedName>
</protein>
<reference evidence="2 3" key="1">
    <citation type="submission" date="2020-06" db="EMBL/GenBank/DDBJ databases">
        <authorList>
            <person name="Criscuolo A."/>
        </authorList>
    </citation>
    <scope>NUCLEOTIDE SEQUENCE [LARGE SCALE GENOMIC DNA]</scope>
    <source>
        <strain evidence="3">CIP 111411</strain>
    </source>
</reference>
<dbReference type="EMBL" id="CAIJDP010000079">
    <property type="protein sequence ID" value="CAD0006863.1"/>
    <property type="molecule type" value="Genomic_DNA"/>
</dbReference>
<dbReference type="Proteomes" id="UP000530060">
    <property type="component" value="Unassembled WGS sequence"/>
</dbReference>
<dbReference type="Gene3D" id="1.25.40.10">
    <property type="entry name" value="Tetratricopeptide repeat domain"/>
    <property type="match status" value="1"/>
</dbReference>
<evidence type="ECO:0000313" key="3">
    <source>
        <dbReference type="Proteomes" id="UP000530060"/>
    </source>
</evidence>